<comment type="caution">
    <text evidence="1">The sequence shown here is derived from an EMBL/GenBank/DDBJ whole genome shotgun (WGS) entry which is preliminary data.</text>
</comment>
<dbReference type="Proteomes" id="UP000007148">
    <property type="component" value="Unassembled WGS sequence"/>
</dbReference>
<gene>
    <name evidence="1" type="ORF">PIIN_10729</name>
</gene>
<accession>G4TZJ8</accession>
<name>G4TZJ8_SERID</name>
<dbReference type="Gene3D" id="3.40.50.300">
    <property type="entry name" value="P-loop containing nucleotide triphosphate hydrolases"/>
    <property type="match status" value="1"/>
</dbReference>
<dbReference type="HOGENOM" id="CLU_1778216_0_0_1"/>
<protein>
    <submittedName>
        <fullName evidence="1">Uncharacterized protein</fullName>
    </submittedName>
</protein>
<proteinExistence type="predicted"/>
<organism evidence="1 2">
    <name type="scientific">Serendipita indica (strain DSM 11827)</name>
    <name type="common">Root endophyte fungus</name>
    <name type="synonym">Piriformospora indica</name>
    <dbReference type="NCBI Taxonomy" id="1109443"/>
    <lineage>
        <taxon>Eukaryota</taxon>
        <taxon>Fungi</taxon>
        <taxon>Dikarya</taxon>
        <taxon>Basidiomycota</taxon>
        <taxon>Agaricomycotina</taxon>
        <taxon>Agaricomycetes</taxon>
        <taxon>Sebacinales</taxon>
        <taxon>Serendipitaceae</taxon>
        <taxon>Serendipita</taxon>
    </lineage>
</organism>
<keyword evidence="2" id="KW-1185">Reference proteome</keyword>
<dbReference type="InterPro" id="IPR027417">
    <property type="entry name" value="P-loop_NTPase"/>
</dbReference>
<dbReference type="SUPFAM" id="SSF52540">
    <property type="entry name" value="P-loop containing nucleoside triphosphate hydrolases"/>
    <property type="match status" value="1"/>
</dbReference>
<reference evidence="1 2" key="1">
    <citation type="journal article" date="2011" name="PLoS Pathog.">
        <title>Endophytic Life Strategies Decoded by Genome and Transcriptome Analyses of the Mutualistic Root Symbiont Piriformospora indica.</title>
        <authorList>
            <person name="Zuccaro A."/>
            <person name="Lahrmann U."/>
            <person name="Guldener U."/>
            <person name="Langen G."/>
            <person name="Pfiffi S."/>
            <person name="Biedenkopf D."/>
            <person name="Wong P."/>
            <person name="Samans B."/>
            <person name="Grimm C."/>
            <person name="Basiewicz M."/>
            <person name="Murat C."/>
            <person name="Martin F."/>
            <person name="Kogel K.H."/>
        </authorList>
    </citation>
    <scope>NUCLEOTIDE SEQUENCE [LARGE SCALE GENOMIC DNA]</scope>
    <source>
        <strain evidence="1 2">DSM 11827</strain>
    </source>
</reference>
<evidence type="ECO:0000313" key="1">
    <source>
        <dbReference type="EMBL" id="CCA76741.1"/>
    </source>
</evidence>
<evidence type="ECO:0000313" key="2">
    <source>
        <dbReference type="Proteomes" id="UP000007148"/>
    </source>
</evidence>
<sequence length="146" mass="16158">MRTVGGSFRTDGLIEAIKPTSIRALCLNSLMDMVIHEAPTASEPNPLHGMQAVACRDACVGAVCCDVTLPDSLEYLERFCAPRAMEYTMNAPIIVVGTKSALEKPISIDEESDRARQYRASSRVLVKDKRRYTATFRLDLKGNDYV</sequence>
<dbReference type="EMBL" id="CAFZ01000962">
    <property type="protein sequence ID" value="CCA76741.1"/>
    <property type="molecule type" value="Genomic_DNA"/>
</dbReference>
<dbReference type="InParanoid" id="G4TZJ8"/>
<dbReference type="AlphaFoldDB" id="G4TZJ8"/>